<feature type="region of interest" description="Disordered" evidence="1">
    <location>
        <begin position="70"/>
        <end position="175"/>
    </location>
</feature>
<dbReference type="STRING" id="3055.A0A2K3D689"/>
<feature type="compositionally biased region" description="Low complexity" evidence="1">
    <location>
        <begin position="147"/>
        <end position="163"/>
    </location>
</feature>
<proteinExistence type="predicted"/>
<dbReference type="Proteomes" id="UP000006906">
    <property type="component" value="Chromosome 12"/>
</dbReference>
<sequence>MQPLHVAKEIEAMTAAPAGEAQPAAGDADVEMSSQQQRAGAEEPSSHATGRCETLVDAPITCAVIAEAPASSAQPTVEPTPKRQRLPASADADNVCDADADADGTASTSTRQQHDRAHNHHNHSQHNQAASGSAAIAPQQQQTAGRAGSHTPAGATTGTGTDAQPSYSQQSVEGASGAAGGVIGGGAAGAAPGSAGGVAGGKDGAGCTGGGGKSGGAGPATLPEGLDLAEAAETLRGEAAELESALEEEMLLDSGLAAAAAAAESGRLALTPSAAELCAWLEGRTAPLGPLLEQQLLPLLPAGTDAAALRTTLIDLAARRCYSAKDVALEGAAAADDATPGRLWVWEVREPKKHLSDKASRKIADLQRKRRKEGAMCTILVRRSTNTQIAVL</sequence>
<dbReference type="KEGG" id="cre:CHLRE_12g550000v5"/>
<evidence type="ECO:0000313" key="2">
    <source>
        <dbReference type="EMBL" id="PNW76043.1"/>
    </source>
</evidence>
<feature type="compositionally biased region" description="Basic and acidic residues" evidence="1">
    <location>
        <begin position="1"/>
        <end position="11"/>
    </location>
</feature>
<accession>A0A2K3D689</accession>
<dbReference type="InParanoid" id="A0A2K3D689"/>
<name>A0A2K3D689_CHLRE</name>
<dbReference type="RefSeq" id="XP_042919020.1">
    <property type="nucleotide sequence ID" value="XM_043068965.1"/>
</dbReference>
<reference evidence="2 3" key="1">
    <citation type="journal article" date="2007" name="Science">
        <title>The Chlamydomonas genome reveals the evolution of key animal and plant functions.</title>
        <authorList>
            <person name="Merchant S.S."/>
            <person name="Prochnik S.E."/>
            <person name="Vallon O."/>
            <person name="Harris E.H."/>
            <person name="Karpowicz S.J."/>
            <person name="Witman G.B."/>
            <person name="Terry A."/>
            <person name="Salamov A."/>
            <person name="Fritz-Laylin L.K."/>
            <person name="Marechal-Drouard L."/>
            <person name="Marshall W.F."/>
            <person name="Qu L.H."/>
            <person name="Nelson D.R."/>
            <person name="Sanderfoot A.A."/>
            <person name="Spalding M.H."/>
            <person name="Kapitonov V.V."/>
            <person name="Ren Q."/>
            <person name="Ferris P."/>
            <person name="Lindquist E."/>
            <person name="Shapiro H."/>
            <person name="Lucas S.M."/>
            <person name="Grimwood J."/>
            <person name="Schmutz J."/>
            <person name="Cardol P."/>
            <person name="Cerutti H."/>
            <person name="Chanfreau G."/>
            <person name="Chen C.L."/>
            <person name="Cognat V."/>
            <person name="Croft M.T."/>
            <person name="Dent R."/>
            <person name="Dutcher S."/>
            <person name="Fernandez E."/>
            <person name="Fukuzawa H."/>
            <person name="Gonzalez-Ballester D."/>
            <person name="Gonzalez-Halphen D."/>
            <person name="Hallmann A."/>
            <person name="Hanikenne M."/>
            <person name="Hippler M."/>
            <person name="Inwood W."/>
            <person name="Jabbari K."/>
            <person name="Kalanon M."/>
            <person name="Kuras R."/>
            <person name="Lefebvre P.A."/>
            <person name="Lemaire S.D."/>
            <person name="Lobanov A.V."/>
            <person name="Lohr M."/>
            <person name="Manuell A."/>
            <person name="Meier I."/>
            <person name="Mets L."/>
            <person name="Mittag M."/>
            <person name="Mittelmeier T."/>
            <person name="Moroney J.V."/>
            <person name="Moseley J."/>
            <person name="Napoli C."/>
            <person name="Nedelcu A.M."/>
            <person name="Niyogi K."/>
            <person name="Novoselov S.V."/>
            <person name="Paulsen I.T."/>
            <person name="Pazour G."/>
            <person name="Purton S."/>
            <person name="Ral J.P."/>
            <person name="Riano-Pachon D.M."/>
            <person name="Riekhof W."/>
            <person name="Rymarquis L."/>
            <person name="Schroda M."/>
            <person name="Stern D."/>
            <person name="Umen J."/>
            <person name="Willows R."/>
            <person name="Wilson N."/>
            <person name="Zimmer S.L."/>
            <person name="Allmer J."/>
            <person name="Balk J."/>
            <person name="Bisova K."/>
            <person name="Chen C.J."/>
            <person name="Elias M."/>
            <person name="Gendler K."/>
            <person name="Hauser C."/>
            <person name="Lamb M.R."/>
            <person name="Ledford H."/>
            <person name="Long J.C."/>
            <person name="Minagawa J."/>
            <person name="Page M.D."/>
            <person name="Pan J."/>
            <person name="Pootakham W."/>
            <person name="Roje S."/>
            <person name="Rose A."/>
            <person name="Stahlberg E."/>
            <person name="Terauchi A.M."/>
            <person name="Yang P."/>
            <person name="Ball S."/>
            <person name="Bowler C."/>
            <person name="Dieckmann C.L."/>
            <person name="Gladyshev V.N."/>
            <person name="Green P."/>
            <person name="Jorgensen R."/>
            <person name="Mayfield S."/>
            <person name="Mueller-Roeber B."/>
            <person name="Rajamani S."/>
            <person name="Sayre R.T."/>
            <person name="Brokstein P."/>
            <person name="Dubchak I."/>
            <person name="Goodstein D."/>
            <person name="Hornick L."/>
            <person name="Huang Y.W."/>
            <person name="Jhaveri J."/>
            <person name="Luo Y."/>
            <person name="Martinez D."/>
            <person name="Ngau W.C."/>
            <person name="Otillar B."/>
            <person name="Poliakov A."/>
            <person name="Porter A."/>
            <person name="Szajkowski L."/>
            <person name="Werner G."/>
            <person name="Zhou K."/>
            <person name="Grigoriev I.V."/>
            <person name="Rokhsar D.S."/>
            <person name="Grossman A.R."/>
        </authorList>
    </citation>
    <scope>NUCLEOTIDE SEQUENCE [LARGE SCALE GENOMIC DNA]</scope>
    <source>
        <strain evidence="3">CC-503</strain>
    </source>
</reference>
<dbReference type="OrthoDB" id="543994at2759"/>
<dbReference type="GeneID" id="66055790"/>
<dbReference type="AlphaFoldDB" id="A0A2K3D689"/>
<organism evidence="2 3">
    <name type="scientific">Chlamydomonas reinhardtii</name>
    <name type="common">Chlamydomonas smithii</name>
    <dbReference type="NCBI Taxonomy" id="3055"/>
    <lineage>
        <taxon>Eukaryota</taxon>
        <taxon>Viridiplantae</taxon>
        <taxon>Chlorophyta</taxon>
        <taxon>core chlorophytes</taxon>
        <taxon>Chlorophyceae</taxon>
        <taxon>CS clade</taxon>
        <taxon>Chlamydomonadales</taxon>
        <taxon>Chlamydomonadaceae</taxon>
        <taxon>Chlamydomonas</taxon>
    </lineage>
</organism>
<keyword evidence="3" id="KW-1185">Reference proteome</keyword>
<feature type="compositionally biased region" description="Polar residues" evidence="1">
    <location>
        <begin position="164"/>
        <end position="173"/>
    </location>
</feature>
<evidence type="ECO:0000256" key="1">
    <source>
        <dbReference type="SAM" id="MobiDB-lite"/>
    </source>
</evidence>
<dbReference type="EMBL" id="CM008973">
    <property type="protein sequence ID" value="PNW76043.1"/>
    <property type="molecule type" value="Genomic_DNA"/>
</dbReference>
<feature type="region of interest" description="Disordered" evidence="1">
    <location>
        <begin position="1"/>
        <end position="52"/>
    </location>
</feature>
<gene>
    <name evidence="2" type="ORF">CHLRE_12g550000v5</name>
</gene>
<protein>
    <submittedName>
        <fullName evidence="2">Uncharacterized protein</fullName>
    </submittedName>
</protein>
<dbReference type="Gramene" id="PNW76043">
    <property type="protein sequence ID" value="PNW76043"/>
    <property type="gene ID" value="CHLRE_12g550000v5"/>
</dbReference>
<feature type="compositionally biased region" description="Low complexity" evidence="1">
    <location>
        <begin position="12"/>
        <end position="27"/>
    </location>
</feature>
<evidence type="ECO:0000313" key="3">
    <source>
        <dbReference type="Proteomes" id="UP000006906"/>
    </source>
</evidence>